<feature type="transmembrane region" description="Helical" evidence="1">
    <location>
        <begin position="88"/>
        <end position="113"/>
    </location>
</feature>
<dbReference type="EMBL" id="MGHD01000005">
    <property type="protein sequence ID" value="OGM60359.1"/>
    <property type="molecule type" value="Genomic_DNA"/>
</dbReference>
<reference evidence="2 3" key="1">
    <citation type="journal article" date="2016" name="Nat. Commun.">
        <title>Thousands of microbial genomes shed light on interconnected biogeochemical processes in an aquifer system.</title>
        <authorList>
            <person name="Anantharaman K."/>
            <person name="Brown C.T."/>
            <person name="Hug L.A."/>
            <person name="Sharon I."/>
            <person name="Castelle C.J."/>
            <person name="Probst A.J."/>
            <person name="Thomas B.C."/>
            <person name="Singh A."/>
            <person name="Wilkins M.J."/>
            <person name="Karaoz U."/>
            <person name="Brodie E.L."/>
            <person name="Williams K.H."/>
            <person name="Hubbard S.S."/>
            <person name="Banfield J.F."/>
        </authorList>
    </citation>
    <scope>NUCLEOTIDE SEQUENCE [LARGE SCALE GENOMIC DNA]</scope>
</reference>
<keyword evidence="1" id="KW-0472">Membrane</keyword>
<proteinExistence type="predicted"/>
<evidence type="ECO:0000313" key="3">
    <source>
        <dbReference type="Proteomes" id="UP000176404"/>
    </source>
</evidence>
<feature type="transmembrane region" description="Helical" evidence="1">
    <location>
        <begin position="40"/>
        <end position="67"/>
    </location>
</feature>
<dbReference type="STRING" id="1802517.A2892_03410"/>
<evidence type="ECO:0000313" key="2">
    <source>
        <dbReference type="EMBL" id="OGM60359.1"/>
    </source>
</evidence>
<dbReference type="Proteomes" id="UP000176404">
    <property type="component" value="Unassembled WGS sequence"/>
</dbReference>
<comment type="caution">
    <text evidence="2">The sequence shown here is derived from an EMBL/GenBank/DDBJ whole genome shotgun (WGS) entry which is preliminary data.</text>
</comment>
<sequence length="125" mass="13324">MDISSKIAQLSTPLGNLRGIGPLGFENGDPSQGPGLFNRIISTTIGVMTMAAAIFLLFQIILAAYSWMNAGGDKAAIEDARKKIINAIIGLTIVIAAIFLLDLVGTLIGFPYITNPEEFITNITR</sequence>
<dbReference type="AlphaFoldDB" id="A0A1F8B9K8"/>
<organism evidence="2 3">
    <name type="scientific">Candidatus Woesebacteria bacterium RIFCSPLOWO2_01_FULL_39_10b</name>
    <dbReference type="NCBI Taxonomy" id="1802517"/>
    <lineage>
        <taxon>Bacteria</taxon>
        <taxon>Candidatus Woeseibacteriota</taxon>
    </lineage>
</organism>
<name>A0A1F8B9K8_9BACT</name>
<keyword evidence="1" id="KW-0812">Transmembrane</keyword>
<gene>
    <name evidence="2" type="ORF">A2892_03410</name>
</gene>
<keyword evidence="1" id="KW-1133">Transmembrane helix</keyword>
<evidence type="ECO:0000256" key="1">
    <source>
        <dbReference type="SAM" id="Phobius"/>
    </source>
</evidence>
<accession>A0A1F8B9K8</accession>
<protein>
    <submittedName>
        <fullName evidence="2">Uncharacterized protein</fullName>
    </submittedName>
</protein>